<comment type="caution">
    <text evidence="2">The sequence shown here is derived from an EMBL/GenBank/DDBJ whole genome shotgun (WGS) entry which is preliminary data.</text>
</comment>
<evidence type="ECO:0000256" key="1">
    <source>
        <dbReference type="SAM" id="MobiDB-lite"/>
    </source>
</evidence>
<proteinExistence type="predicted"/>
<feature type="region of interest" description="Disordered" evidence="1">
    <location>
        <begin position="156"/>
        <end position="213"/>
    </location>
</feature>
<evidence type="ECO:0000313" key="3">
    <source>
        <dbReference type="Proteomes" id="UP000620124"/>
    </source>
</evidence>
<dbReference type="Proteomes" id="UP000620124">
    <property type="component" value="Unassembled WGS sequence"/>
</dbReference>
<keyword evidence="3" id="KW-1185">Reference proteome</keyword>
<feature type="compositionally biased region" description="Pro residues" evidence="1">
    <location>
        <begin position="188"/>
        <end position="209"/>
    </location>
</feature>
<feature type="region of interest" description="Disordered" evidence="1">
    <location>
        <begin position="275"/>
        <end position="300"/>
    </location>
</feature>
<evidence type="ECO:0000313" key="2">
    <source>
        <dbReference type="EMBL" id="KAF7330177.1"/>
    </source>
</evidence>
<dbReference type="AlphaFoldDB" id="A0A8H7CBI4"/>
<feature type="compositionally biased region" description="Basic and acidic residues" evidence="1">
    <location>
        <begin position="169"/>
        <end position="185"/>
    </location>
</feature>
<feature type="compositionally biased region" description="Low complexity" evidence="1">
    <location>
        <begin position="288"/>
        <end position="300"/>
    </location>
</feature>
<sequence length="404" mass="44882">MVTNDIWKATGYRFTVKDHPPTERGHKTRLWCSQDEARRSKHRGNSDAPRMSKQGELFAKQRFPCRSRLMITCLPPGGEGSRGEGAGGRVVTIRMHHYMRHEAYLESAAEATNNGVEPVEPPPLMSFLGTINAPLPPVLMGMTMDMRGVGRGDIELPRAVPVAPPPPLHEQEGEWEMSHAHHDQQESPPEPAPPSPSPSPHFAPAPAPARLPIDPQLEGLAHHHRSTTTAIAFEFTAFPAPFSIPRIRNSPYPHIPHNSILPNTLRSIPHHRTSIPHHHTSILHRRSIPLSLRRSQRSSSILTRPSIRTHRPNTHRPNINTNILPRRYSSRRKSSSTACARTLHASVTLQMDSSTRCSSTTTACSRRSRAGRGAVYRLFAGLSEEEGGEVGLIEAYLLRGLLLD</sequence>
<gene>
    <name evidence="2" type="ORF">MVEN_02454600</name>
</gene>
<feature type="region of interest" description="Disordered" evidence="1">
    <location>
        <begin position="33"/>
        <end position="53"/>
    </location>
</feature>
<organism evidence="2 3">
    <name type="scientific">Mycena venus</name>
    <dbReference type="NCBI Taxonomy" id="2733690"/>
    <lineage>
        <taxon>Eukaryota</taxon>
        <taxon>Fungi</taxon>
        <taxon>Dikarya</taxon>
        <taxon>Basidiomycota</taxon>
        <taxon>Agaricomycotina</taxon>
        <taxon>Agaricomycetes</taxon>
        <taxon>Agaricomycetidae</taxon>
        <taxon>Agaricales</taxon>
        <taxon>Marasmiineae</taxon>
        <taxon>Mycenaceae</taxon>
        <taxon>Mycena</taxon>
    </lineage>
</organism>
<protein>
    <submittedName>
        <fullName evidence="2">Uncharacterized protein</fullName>
    </submittedName>
</protein>
<dbReference type="OrthoDB" id="3205748at2759"/>
<reference evidence="2" key="1">
    <citation type="submission" date="2020-05" db="EMBL/GenBank/DDBJ databases">
        <title>Mycena genomes resolve the evolution of fungal bioluminescence.</title>
        <authorList>
            <person name="Tsai I.J."/>
        </authorList>
    </citation>
    <scope>NUCLEOTIDE SEQUENCE</scope>
    <source>
        <strain evidence="2">CCC161011</strain>
    </source>
</reference>
<accession>A0A8H7CBI4</accession>
<feature type="compositionally biased region" description="Basic residues" evidence="1">
    <location>
        <begin position="275"/>
        <end position="287"/>
    </location>
</feature>
<name>A0A8H7CBI4_9AGAR</name>
<dbReference type="EMBL" id="JACAZI010000033">
    <property type="protein sequence ID" value="KAF7330177.1"/>
    <property type="molecule type" value="Genomic_DNA"/>
</dbReference>